<protein>
    <recommendedName>
        <fullName evidence="5">Outer membrane protein OprM</fullName>
    </recommendedName>
</protein>
<dbReference type="AlphaFoldDB" id="A0A0C1EIS8"/>
<name>A0A0C1EIS8_9BACT</name>
<organism evidence="3 4">
    <name type="scientific">Parachlamydia acanthamoebae</name>
    <dbReference type="NCBI Taxonomy" id="83552"/>
    <lineage>
        <taxon>Bacteria</taxon>
        <taxon>Pseudomonadati</taxon>
        <taxon>Chlamydiota</taxon>
        <taxon>Chlamydiia</taxon>
        <taxon>Parachlamydiales</taxon>
        <taxon>Parachlamydiaceae</taxon>
        <taxon>Parachlamydia</taxon>
    </lineage>
</organism>
<dbReference type="EMBL" id="JSAM01000116">
    <property type="protein sequence ID" value="KIA76499.1"/>
    <property type="molecule type" value="Genomic_DNA"/>
</dbReference>
<keyword evidence="2" id="KW-0472">Membrane</keyword>
<keyword evidence="2" id="KW-0812">Transmembrane</keyword>
<dbReference type="InterPro" id="IPR010131">
    <property type="entry name" value="MdtP/NodT-like"/>
</dbReference>
<keyword evidence="2" id="KW-1134">Transmembrane beta strand</keyword>
<keyword evidence="2" id="KW-0449">Lipoprotein</keyword>
<comment type="subcellular location">
    <subcellularLocation>
        <location evidence="2">Cell membrane</location>
        <topology evidence="2">Lipid-anchor</topology>
    </subcellularLocation>
</comment>
<dbReference type="Pfam" id="PF02321">
    <property type="entry name" value="OEP"/>
    <property type="match status" value="2"/>
</dbReference>
<comment type="caution">
    <text evidence="3">The sequence shown here is derived from an EMBL/GenBank/DDBJ whole genome shotgun (WGS) entry which is preliminary data.</text>
</comment>
<dbReference type="Gene3D" id="2.20.200.10">
    <property type="entry name" value="Outer membrane efflux proteins (OEP)"/>
    <property type="match status" value="1"/>
</dbReference>
<evidence type="ECO:0000313" key="3">
    <source>
        <dbReference type="EMBL" id="KIA76499.1"/>
    </source>
</evidence>
<dbReference type="Gene3D" id="1.20.1600.10">
    <property type="entry name" value="Outer membrane efflux proteins (OEP)"/>
    <property type="match status" value="1"/>
</dbReference>
<dbReference type="GO" id="GO:0005886">
    <property type="term" value="C:plasma membrane"/>
    <property type="evidence" value="ECO:0007669"/>
    <property type="project" value="UniProtKB-SubCell"/>
</dbReference>
<dbReference type="PANTHER" id="PTHR30203">
    <property type="entry name" value="OUTER MEMBRANE CATION EFFLUX PROTEIN"/>
    <property type="match status" value="1"/>
</dbReference>
<evidence type="ECO:0008006" key="5">
    <source>
        <dbReference type="Google" id="ProtNLM"/>
    </source>
</evidence>
<comment type="similarity">
    <text evidence="1 2">Belongs to the outer membrane factor (OMF) (TC 1.B.17) family.</text>
</comment>
<dbReference type="Proteomes" id="UP000031307">
    <property type="component" value="Unassembled WGS sequence"/>
</dbReference>
<proteinExistence type="inferred from homology"/>
<evidence type="ECO:0000256" key="2">
    <source>
        <dbReference type="RuleBase" id="RU362097"/>
    </source>
</evidence>
<dbReference type="PANTHER" id="PTHR30203:SF30">
    <property type="entry name" value="OUTER MEMBRANE PROTEIN-RELATED"/>
    <property type="match status" value="1"/>
</dbReference>
<dbReference type="NCBIfam" id="TIGR01845">
    <property type="entry name" value="outer_NodT"/>
    <property type="match status" value="1"/>
</dbReference>
<gene>
    <name evidence="3" type="ORF">DB43_AF00050</name>
</gene>
<dbReference type="GO" id="GO:0015562">
    <property type="term" value="F:efflux transmembrane transporter activity"/>
    <property type="evidence" value="ECO:0007669"/>
    <property type="project" value="InterPro"/>
</dbReference>
<reference evidence="3 4" key="1">
    <citation type="journal article" date="2014" name="Mol. Biol. Evol.">
        <title>Massive expansion of Ubiquitination-related gene families within the Chlamydiae.</title>
        <authorList>
            <person name="Domman D."/>
            <person name="Collingro A."/>
            <person name="Lagkouvardos I."/>
            <person name="Gehre L."/>
            <person name="Weinmaier T."/>
            <person name="Rattei T."/>
            <person name="Subtil A."/>
            <person name="Horn M."/>
        </authorList>
    </citation>
    <scope>NUCLEOTIDE SEQUENCE [LARGE SCALE GENOMIC DNA]</scope>
    <source>
        <strain evidence="3 4">OEW1</strain>
    </source>
</reference>
<dbReference type="PATRIC" id="fig|83552.4.peg.2387"/>
<dbReference type="SUPFAM" id="SSF56954">
    <property type="entry name" value="Outer membrane efflux proteins (OEP)"/>
    <property type="match status" value="1"/>
</dbReference>
<evidence type="ECO:0000256" key="1">
    <source>
        <dbReference type="ARBA" id="ARBA00007613"/>
    </source>
</evidence>
<accession>A0A0C1EIS8</accession>
<evidence type="ECO:0000313" key="4">
    <source>
        <dbReference type="Proteomes" id="UP000031307"/>
    </source>
</evidence>
<sequence length="477" mass="54872">MSNYFLLKKENIVKFSIHFLLFALFLTSGCMVGPDYRPPCIDAPAAWKGPNEGPDFCEEVENWWEIFDDQRLNNLEALAVSNNRNLFAAFERVQEARYRAGVVAADLYPQFTLDPLYSNQEVLLKTLGAPSTFLRVHELLYNLPLNLSYQMDLWGRLTDQYYAAKYTWEAQIEDYRLVLLNLTTDLATAYYQLRAADSQIDLLIATLKTRNKAFDINKSRYEAKIVNYSDVSRAGLEVQNALTQYEEMVRQRNVLENRIAVLLGVQPSEFFLEHMPLTTLPPRIPAGIPSEVLLQRPDIAEIERNMASAHALVKAAYASFFPSLELTGLVGYSSPALKYFLKHKSFWWMYGASMDQTVFDGFRKTDNLCLQWSTFKEIGYQYQQQVFVAFQEVENALSDIQQYAEEYESSKKAVEWAKTTTKIARDRYFQGVTFYLDVMDSERDELSAEIIQNNLQGLRFVSTIQLINALGGSWNCD</sequence>
<keyword evidence="2" id="KW-0564">Palmitate</keyword>
<dbReference type="InterPro" id="IPR003423">
    <property type="entry name" value="OMP_efflux"/>
</dbReference>